<dbReference type="RefSeq" id="WP_153843411.1">
    <property type="nucleotide sequence ID" value="NZ_CP048602.1"/>
</dbReference>
<dbReference type="PANTHER" id="PTHR35149:SF2">
    <property type="entry name" value="DUF262 DOMAIN-CONTAINING PROTEIN"/>
    <property type="match status" value="1"/>
</dbReference>
<evidence type="ECO:0000259" key="2">
    <source>
        <dbReference type="Pfam" id="PF07510"/>
    </source>
</evidence>
<dbReference type="InterPro" id="IPR011089">
    <property type="entry name" value="GmrSD_C"/>
</dbReference>
<comment type="caution">
    <text evidence="3">The sequence shown here is derived from an EMBL/GenBank/DDBJ whole genome shotgun (WGS) entry which is preliminary data.</text>
</comment>
<dbReference type="EMBL" id="VWRT01000011">
    <property type="protein sequence ID" value="KAE8437990.1"/>
    <property type="molecule type" value="Genomic_DNA"/>
</dbReference>
<feature type="domain" description="GmrSD restriction endonucleases N-terminal" evidence="1">
    <location>
        <begin position="12"/>
        <end position="231"/>
    </location>
</feature>
<sequence length="570" mass="66671">MSSIKGAELKLHKVFSSDFQFEIPDYQRPYSWQIEHAEELFDDLWTFREQEDKSEEYFLGSIVLIKSDQSMQADVVDGQQRLTTLTILLAAIRDRLKGHPKWGGAFDKYIMEPGDITLDLSPKPRLYLRKKDRSFFGKYIQSPGGIEELEALDVSRYKDSKLNLINNARAFQSRLADIDDELVGQFGQFIVQKCLLVLVTTENFKSAYRIFSVMNDRGLDLAPSDILKASIISSIGEHEREGYTELWEDMEERLGRDSFNDLFAHVRMIFRKEKYRRSVLDEFSDYVVKPTVSGKKLLDNVLLPYADTLEIIINRSFKSESNAQRINELIEWLHYLNNSDWIPVAMEFVRRFDNDTDVLSAHLERLERLGASLFIRGVYATPRINRFGLVLQELEEGKDLLAEGSALDLSLSERKDTLYWLNNHVYRYSGRLRLYITMRLDAFMSDQYVSYRERTKTIEHVLPQNPATDSQWRLDWDDEQRENWVDRIGNLLLLSRKKNSEASNYDFVRKKERYFRSRSGVSSFAISTDVLNHDEWTPATVKGRQKALLKLFEEKWQLGVGLSWEEIENL</sequence>
<reference evidence="3 4" key="1">
    <citation type="submission" date="2019-09" db="EMBL/GenBank/DDBJ databases">
        <title>The Halomonas whole genome shotgun (WGS).</title>
        <authorList>
            <person name="Xie Z."/>
        </authorList>
    </citation>
    <scope>NUCLEOTIDE SEQUENCE [LARGE SCALE GENOMIC DNA]</scope>
    <source>
        <strain evidence="3 4">NBT06E8</strain>
    </source>
</reference>
<name>A0ABQ6XA69_9GAMM</name>
<dbReference type="Pfam" id="PF07510">
    <property type="entry name" value="GmrSD_C"/>
    <property type="match status" value="1"/>
</dbReference>
<protein>
    <submittedName>
        <fullName evidence="3">DUF262 domain-containing protein</fullName>
    </submittedName>
</protein>
<feature type="domain" description="GmrSD restriction endonucleases C-terminal" evidence="2">
    <location>
        <begin position="420"/>
        <end position="550"/>
    </location>
</feature>
<accession>A0ABQ6XA69</accession>
<proteinExistence type="predicted"/>
<dbReference type="PANTHER" id="PTHR35149">
    <property type="entry name" value="SLL5132 PROTEIN"/>
    <property type="match status" value="1"/>
</dbReference>
<gene>
    <name evidence="3" type="ORF">F1978_11095</name>
</gene>
<organism evidence="3 4">
    <name type="scientific">Vreelandella piezotolerans</name>
    <dbReference type="NCBI Taxonomy" id="2609667"/>
    <lineage>
        <taxon>Bacteria</taxon>
        <taxon>Pseudomonadati</taxon>
        <taxon>Pseudomonadota</taxon>
        <taxon>Gammaproteobacteria</taxon>
        <taxon>Oceanospirillales</taxon>
        <taxon>Halomonadaceae</taxon>
        <taxon>Vreelandella</taxon>
    </lineage>
</organism>
<dbReference type="Proteomes" id="UP000466130">
    <property type="component" value="Unassembled WGS sequence"/>
</dbReference>
<dbReference type="InterPro" id="IPR004919">
    <property type="entry name" value="GmrSD_N"/>
</dbReference>
<keyword evidence="4" id="KW-1185">Reference proteome</keyword>
<evidence type="ECO:0000313" key="4">
    <source>
        <dbReference type="Proteomes" id="UP000466130"/>
    </source>
</evidence>
<dbReference type="Pfam" id="PF03235">
    <property type="entry name" value="GmrSD_N"/>
    <property type="match status" value="1"/>
</dbReference>
<evidence type="ECO:0000259" key="1">
    <source>
        <dbReference type="Pfam" id="PF03235"/>
    </source>
</evidence>
<evidence type="ECO:0000313" key="3">
    <source>
        <dbReference type="EMBL" id="KAE8437990.1"/>
    </source>
</evidence>